<reference evidence="3" key="1">
    <citation type="journal article" date="2019" name="Int. J. Syst. Evol. Microbiol.">
        <title>The Global Catalogue of Microorganisms (GCM) 10K type strain sequencing project: providing services to taxonomists for standard genome sequencing and annotation.</title>
        <authorList>
            <consortium name="The Broad Institute Genomics Platform"/>
            <consortium name="The Broad Institute Genome Sequencing Center for Infectious Disease"/>
            <person name="Wu L."/>
            <person name="Ma J."/>
        </authorList>
    </citation>
    <scope>NUCLEOTIDE SEQUENCE [LARGE SCALE GENOMIC DNA]</scope>
    <source>
        <strain evidence="3">JCM 16002</strain>
    </source>
</reference>
<evidence type="ECO:0000259" key="1">
    <source>
        <dbReference type="SMART" id="SM00642"/>
    </source>
</evidence>
<keyword evidence="3" id="KW-1185">Reference proteome</keyword>
<name>A0ABP4UN20_9ACTN</name>
<evidence type="ECO:0000313" key="2">
    <source>
        <dbReference type="EMBL" id="GAA1708357.1"/>
    </source>
</evidence>
<dbReference type="SUPFAM" id="SSF51445">
    <property type="entry name" value="(Trans)glycosidases"/>
    <property type="match status" value="1"/>
</dbReference>
<dbReference type="NCBIfam" id="TIGR02401">
    <property type="entry name" value="trehalose_TreY"/>
    <property type="match status" value="1"/>
</dbReference>
<accession>A0ABP4UN20</accession>
<dbReference type="Pfam" id="PF00128">
    <property type="entry name" value="Alpha-amylase"/>
    <property type="match status" value="1"/>
</dbReference>
<dbReference type="EMBL" id="BAAAQG010000007">
    <property type="protein sequence ID" value="GAA1708357.1"/>
    <property type="molecule type" value="Genomic_DNA"/>
</dbReference>
<feature type="domain" description="Glycosyl hydrolase family 13 catalytic" evidence="1">
    <location>
        <begin position="31"/>
        <end position="722"/>
    </location>
</feature>
<dbReference type="Gene3D" id="3.30.1590.10">
    <property type="entry name" value="Maltooligosyl trehalose synthase, domain 2"/>
    <property type="match status" value="1"/>
</dbReference>
<dbReference type="Gene3D" id="3.20.20.80">
    <property type="entry name" value="Glycosidases"/>
    <property type="match status" value="4"/>
</dbReference>
<dbReference type="InterPro" id="IPR006047">
    <property type="entry name" value="GH13_cat_dom"/>
</dbReference>
<proteinExistence type="predicted"/>
<dbReference type="PANTHER" id="PTHR10357">
    <property type="entry name" value="ALPHA-AMYLASE FAMILY MEMBER"/>
    <property type="match status" value="1"/>
</dbReference>
<dbReference type="RefSeq" id="WP_182658277.1">
    <property type="nucleotide sequence ID" value="NZ_BAAAQG010000007.1"/>
</dbReference>
<evidence type="ECO:0000313" key="3">
    <source>
        <dbReference type="Proteomes" id="UP001500383"/>
    </source>
</evidence>
<organism evidence="2 3">
    <name type="scientific">Dietzia cercidiphylli</name>
    <dbReference type="NCBI Taxonomy" id="498199"/>
    <lineage>
        <taxon>Bacteria</taxon>
        <taxon>Bacillati</taxon>
        <taxon>Actinomycetota</taxon>
        <taxon>Actinomycetes</taxon>
        <taxon>Mycobacteriales</taxon>
        <taxon>Dietziaceae</taxon>
        <taxon>Dietzia</taxon>
    </lineage>
</organism>
<comment type="caution">
    <text evidence="2">The sequence shown here is derived from an EMBL/GenBank/DDBJ whole genome shotgun (WGS) entry which is preliminary data.</text>
</comment>
<dbReference type="PANTHER" id="PTHR10357:SF216">
    <property type="entry name" value="MALTOOLIGOSYL TREHALOSE SYNTHASE-RELATED"/>
    <property type="match status" value="1"/>
</dbReference>
<protein>
    <submittedName>
        <fullName evidence="2">Malto-oligosyltrehalose synthase</fullName>
    </submittedName>
</protein>
<dbReference type="InterPro" id="IPR012767">
    <property type="entry name" value="Trehalose_TreY"/>
</dbReference>
<gene>
    <name evidence="2" type="primary">treY</name>
    <name evidence="2" type="ORF">GCM10009831_17560</name>
</gene>
<dbReference type="InterPro" id="IPR017853">
    <property type="entry name" value="GH"/>
</dbReference>
<dbReference type="CDD" id="cd11336">
    <property type="entry name" value="AmyAc_MTSase"/>
    <property type="match status" value="1"/>
</dbReference>
<dbReference type="SMART" id="SM00642">
    <property type="entry name" value="Aamy"/>
    <property type="match status" value="1"/>
</dbReference>
<dbReference type="Proteomes" id="UP001500383">
    <property type="component" value="Unassembled WGS sequence"/>
</dbReference>
<sequence>MAAADLTGTGPLRRGTALASTYRIQLRTPASDPDGRGFVLADVEALVPYLADLGVGSVYLSPILEATPGSTHGYDVVDPTTVAAELGGISALRSLRAACREHDLGLVVDIVPNHLGVDRPAANRWWWDALRRGPESPYFTYFDFDTEPANGADGRIAIPVLGSPEDVDQLVVVTPTDTATDTDTSDTDAAEAELHFYDHRFPVAPGTGGGTAQQVHDRQHYRLVHWREPLLGYRRFFTVTGLAGLRQEDPAVFDATHAEVARWCEEDLVDGIRVDHPDGLADPVGYTRRLRGLAGEDRWLLVEKILAPAEVLEPAMPVDGTTGYDALRLIDQMLVDRGGQARLTELASRYCGGPGDEEQVHDQSARLKRQIVLEDLAPELGRLTRAVRREAALGREPSVVTGGDDEEALLREALVSVIERTPAYRADYPVLRGTLPAILDDLHRDRPELAPVLGLVAGALARGAEASSRLAQVTGAATAKAEEDRLFYRLGRLVSLNEVGGSPGRMGMQVEAFHLAMAERALASPLAMTALSTHDTKRGEDVRARISVLSQLSDEWADLVSEVFRTFPPPAEDAGYFLLQVIVGVWPERDDPADDLRSRLHDYADKALREAAVHTTWTDQDADFESAAHRWIDTLLDSGGALLTPFVDRIAPAGRDNSLIAKATQLLSPGVPDVYQGTEVWEDSLVDPDNRRFVDYEPLRSGAVARGGHPKFALVREALRIRRAHPAAMAAGAHVPLPVRGPAAADVVAFTRFVDGRATVGMIARRRTAVVGAGEFGGTEVLLPEGTWVVRPDGSSISGRVDVGDLLAVSPVVLIVRSDD</sequence>